<name>A0A934K9G8_9BACT</name>
<protein>
    <recommendedName>
        <fullName evidence="5">Glycoamylase-like domain-containing protein</fullName>
    </recommendedName>
</protein>
<accession>A0A934K9G8</accession>
<evidence type="ECO:0000313" key="4">
    <source>
        <dbReference type="Proteomes" id="UP000620075"/>
    </source>
</evidence>
<evidence type="ECO:0000313" key="3">
    <source>
        <dbReference type="EMBL" id="MBJ7602967.1"/>
    </source>
</evidence>
<gene>
    <name evidence="3" type="ORF">JF888_07215</name>
</gene>
<evidence type="ECO:0008006" key="5">
    <source>
        <dbReference type="Google" id="ProtNLM"/>
    </source>
</evidence>
<dbReference type="Gene3D" id="1.50.10.140">
    <property type="match status" value="1"/>
</dbReference>
<organism evidence="3 4">
    <name type="scientific">Candidatus Dormiibacter inghamiae</name>
    <dbReference type="NCBI Taxonomy" id="3127013"/>
    <lineage>
        <taxon>Bacteria</taxon>
        <taxon>Bacillati</taxon>
        <taxon>Candidatus Dormiibacterota</taxon>
        <taxon>Candidatus Dormibacteria</taxon>
        <taxon>Candidatus Dormibacterales</taxon>
        <taxon>Candidatus Dormibacteraceae</taxon>
        <taxon>Candidatus Dormiibacter</taxon>
    </lineage>
</organism>
<dbReference type="Pfam" id="PF11329">
    <property type="entry name" value="DUF3131"/>
    <property type="match status" value="1"/>
</dbReference>
<proteinExistence type="predicted"/>
<feature type="domain" description="Glycoamylase-like" evidence="1">
    <location>
        <begin position="356"/>
        <end position="532"/>
    </location>
</feature>
<dbReference type="Proteomes" id="UP000620075">
    <property type="component" value="Unassembled WGS sequence"/>
</dbReference>
<reference evidence="3 4" key="1">
    <citation type="submission" date="2020-10" db="EMBL/GenBank/DDBJ databases">
        <title>Ca. Dormibacterota MAGs.</title>
        <authorList>
            <person name="Montgomery K."/>
        </authorList>
    </citation>
    <scope>NUCLEOTIDE SEQUENCE [LARGE SCALE GENOMIC DNA]</scope>
    <source>
        <strain evidence="3">SC8811_S16_3</strain>
    </source>
</reference>
<evidence type="ECO:0000259" key="1">
    <source>
        <dbReference type="Pfam" id="PF10091"/>
    </source>
</evidence>
<dbReference type="InterPro" id="IPR019282">
    <property type="entry name" value="Glycoamylase-like_cons_dom"/>
</dbReference>
<comment type="caution">
    <text evidence="3">The sequence shown here is derived from an EMBL/GenBank/DDBJ whole genome shotgun (WGS) entry which is preliminary data.</text>
</comment>
<dbReference type="EMBL" id="JAEKNQ010000029">
    <property type="protein sequence ID" value="MBJ7602967.1"/>
    <property type="molecule type" value="Genomic_DNA"/>
</dbReference>
<sequence length="571" mass="62350">MAMQVRDATATKSVRQGWTGRTRVALVVALVALLTASMPASGVYADQSGGDNNSGQNALNAQQRAVLYNIARDTWKFYSADVDPNTHLPLDNIGPNGKRGTYTSAANVGVYLWAVVAAHDLGLISREGARAEIAFTLIEVAKLARDHGFLHQWYDTTSGHVIRNPGDIDCATETTPTFDNCYFISNVDNGWYASGLIVVRSAMPELRGLVNTLLNPMDFGLFYDSRPQTACNVNPAVTGNQPTGQMFGGYYVGLPVEQGSNWQHYYHNGALYSDPRISAYIGMGLHQMPGDVWWRSWRTLPPKQCPTDPDFSWQGQWPVGGYWQVYKDPQSGKRFNVWEGHYTYPGSDLTFIPTFAGGMFEALMANLVVPETTWGTKSFGLADRRAAQVQVKYTTEQLKYPVWGMSPSSTPDDTGGYGGYGVEGLRFPYFGSGADASHPNLGLSQCHGCATEDVVTPHASFIALDVLPQRAYTNIQALRRLYPDLYRPDGGFYDAVNPTTGGVGHRDLVLDQSMIMAALDNALNQRKLQRHFAADPASAAAHRYLSFEKLSIADTGNGDNSGGDSTGNNNG</sequence>
<feature type="domain" description="DUF3131" evidence="2">
    <location>
        <begin position="70"/>
        <end position="212"/>
    </location>
</feature>
<dbReference type="Pfam" id="PF10091">
    <property type="entry name" value="Glycoamylase"/>
    <property type="match status" value="1"/>
</dbReference>
<dbReference type="InterPro" id="IPR021478">
    <property type="entry name" value="DUF3131"/>
</dbReference>
<dbReference type="AlphaFoldDB" id="A0A934K9G8"/>
<evidence type="ECO:0000259" key="2">
    <source>
        <dbReference type="Pfam" id="PF11329"/>
    </source>
</evidence>